<organism evidence="2 3">
    <name type="scientific">Microbacterium proteolyticum</name>
    <dbReference type="NCBI Taxonomy" id="1572644"/>
    <lineage>
        <taxon>Bacteria</taxon>
        <taxon>Bacillati</taxon>
        <taxon>Actinomycetota</taxon>
        <taxon>Actinomycetes</taxon>
        <taxon>Micrococcales</taxon>
        <taxon>Microbacteriaceae</taxon>
        <taxon>Microbacterium</taxon>
    </lineage>
</organism>
<name>A0A7W5GEZ5_9MICO</name>
<dbReference type="EMBL" id="JACHXY010000002">
    <property type="protein sequence ID" value="MBB3158034.1"/>
    <property type="molecule type" value="Genomic_DNA"/>
</dbReference>
<evidence type="ECO:0000259" key="1">
    <source>
        <dbReference type="Pfam" id="PF13271"/>
    </source>
</evidence>
<dbReference type="InterPro" id="IPR025139">
    <property type="entry name" value="DUF4062"/>
</dbReference>
<evidence type="ECO:0000313" key="2">
    <source>
        <dbReference type="EMBL" id="MBB3158034.1"/>
    </source>
</evidence>
<dbReference type="RefSeq" id="WP_183419507.1">
    <property type="nucleotide sequence ID" value="NZ_JACHXY010000002.1"/>
</dbReference>
<protein>
    <recommendedName>
        <fullName evidence="1">DUF4062 domain-containing protein</fullName>
    </recommendedName>
</protein>
<evidence type="ECO:0000313" key="3">
    <source>
        <dbReference type="Proteomes" id="UP000543579"/>
    </source>
</evidence>
<dbReference type="Proteomes" id="UP000543579">
    <property type="component" value="Unassembled WGS sequence"/>
</dbReference>
<dbReference type="Pfam" id="PF13271">
    <property type="entry name" value="DUF4062"/>
    <property type="match status" value="1"/>
</dbReference>
<comment type="caution">
    <text evidence="2">The sequence shown here is derived from an EMBL/GenBank/DDBJ whole genome shotgun (WGS) entry which is preliminary data.</text>
</comment>
<feature type="domain" description="DUF4062" evidence="1">
    <location>
        <begin position="6"/>
        <end position="87"/>
    </location>
</feature>
<gene>
    <name evidence="2" type="ORF">FHS07_001730</name>
</gene>
<accession>A0A7W5GEZ5</accession>
<sequence>MDVKHQVFVSSTYVDLVDERREVMQALLELSCIPAGMEMFPAANEDQWELIRTVIDESDYYVVIVGGRYGSVTAEGVSYTEKEFDYAVERGKPIAGFIHASPGDIPASKTELDPAAAERLDAFREKVKKRVVKTFTDPASLGGAVSRSLVALMKKHPKPGWVRGEHAMTDATRAEIADLRATLADMEKTAAVGAVQSEQSDPTYAQGSDLVKLRYGLAVKGWGDGTWEGSTAVPWDDVFSALGPLMIDEASSQVLRKRLDGWLLTQVNNLPRHASELTLSVNEDDWQSVIIQLRALRLVNMSIRKRGVADKSTYWTLTSLGDRHLVELRAARRSETVESA</sequence>
<proteinExistence type="predicted"/>
<dbReference type="AlphaFoldDB" id="A0A7W5GEZ5"/>
<reference evidence="2 3" key="1">
    <citation type="submission" date="2020-08" db="EMBL/GenBank/DDBJ databases">
        <title>Genomic Encyclopedia of Type Strains, Phase III (KMG-III): the genomes of soil and plant-associated and newly described type strains.</title>
        <authorList>
            <person name="Whitman W."/>
        </authorList>
    </citation>
    <scope>NUCLEOTIDE SEQUENCE [LARGE SCALE GENOMIC DNA]</scope>
    <source>
        <strain evidence="2 3">CECT 8356</strain>
    </source>
</reference>